<protein>
    <submittedName>
        <fullName evidence="1">Uncharacterized protein</fullName>
    </submittedName>
</protein>
<organism evidence="1 2">
    <name type="scientific">Polyplax serrata</name>
    <name type="common">Common mouse louse</name>
    <dbReference type="NCBI Taxonomy" id="468196"/>
    <lineage>
        <taxon>Eukaryota</taxon>
        <taxon>Metazoa</taxon>
        <taxon>Ecdysozoa</taxon>
        <taxon>Arthropoda</taxon>
        <taxon>Hexapoda</taxon>
        <taxon>Insecta</taxon>
        <taxon>Pterygota</taxon>
        <taxon>Neoptera</taxon>
        <taxon>Paraneoptera</taxon>
        <taxon>Psocodea</taxon>
        <taxon>Troctomorpha</taxon>
        <taxon>Phthiraptera</taxon>
        <taxon>Anoplura</taxon>
        <taxon>Polyplacidae</taxon>
        <taxon>Polyplax</taxon>
    </lineage>
</organism>
<reference evidence="1 2" key="1">
    <citation type="submission" date="2023-09" db="EMBL/GenBank/DDBJ databases">
        <title>Genomes of two closely related lineages of the louse Polyplax serrata with different host specificities.</title>
        <authorList>
            <person name="Martinu J."/>
            <person name="Tarabai H."/>
            <person name="Stefka J."/>
            <person name="Hypsa V."/>
        </authorList>
    </citation>
    <scope>NUCLEOTIDE SEQUENCE [LARGE SCALE GENOMIC DNA]</scope>
    <source>
        <strain evidence="1">98ZLc_SE</strain>
    </source>
</reference>
<dbReference type="EMBL" id="JAWJWF010000004">
    <property type="protein sequence ID" value="KAK6633477.1"/>
    <property type="molecule type" value="Genomic_DNA"/>
</dbReference>
<dbReference type="Proteomes" id="UP001359485">
    <property type="component" value="Unassembled WGS sequence"/>
</dbReference>
<comment type="caution">
    <text evidence="1">The sequence shown here is derived from an EMBL/GenBank/DDBJ whole genome shotgun (WGS) entry which is preliminary data.</text>
</comment>
<gene>
    <name evidence="1" type="ORF">RUM44_004084</name>
</gene>
<accession>A0ABR1B3K4</accession>
<sequence length="133" mass="15370">MQSCDQKKHFVPDVKKECLQRIRKALLTFFRVPPCPCAQFNSSESQAFPECLLPRLDTRLQILCGEQEEREVTRGNFFQQEYPFLSPHQSGSGGRKITNVPGWRDDNRYHLREVVEERISLGGTDGHIGLHRT</sequence>
<proteinExistence type="predicted"/>
<evidence type="ECO:0000313" key="1">
    <source>
        <dbReference type="EMBL" id="KAK6633477.1"/>
    </source>
</evidence>
<keyword evidence="2" id="KW-1185">Reference proteome</keyword>
<name>A0ABR1B3K4_POLSC</name>
<evidence type="ECO:0000313" key="2">
    <source>
        <dbReference type="Proteomes" id="UP001359485"/>
    </source>
</evidence>